<dbReference type="AlphaFoldDB" id="A0A314XSV4"/>
<dbReference type="OrthoDB" id="8093034at2759"/>
<dbReference type="EMBL" id="PJQY01001981">
    <property type="protein sequence ID" value="PQP97331.1"/>
    <property type="molecule type" value="Genomic_DNA"/>
</dbReference>
<sequence>MSYQLDELKDFLRFRRMLHMNVDIMKRIIPVIIAYLRPRFTSKFTRSPANTTPKKFAEASRLLRFPLTTAHLEFQSIYKE</sequence>
<accession>A0A314XSV4</accession>
<gene>
    <name evidence="1" type="ORF">Pyn_09063</name>
</gene>
<protein>
    <submittedName>
        <fullName evidence="1">Uncharacterized protein</fullName>
    </submittedName>
</protein>
<comment type="caution">
    <text evidence="1">The sequence shown here is derived from an EMBL/GenBank/DDBJ whole genome shotgun (WGS) entry which is preliminary data.</text>
</comment>
<evidence type="ECO:0000313" key="1">
    <source>
        <dbReference type="EMBL" id="PQP97331.1"/>
    </source>
</evidence>
<keyword evidence="2" id="KW-1185">Reference proteome</keyword>
<reference evidence="1 2" key="1">
    <citation type="submission" date="2018-02" db="EMBL/GenBank/DDBJ databases">
        <title>Draft genome of wild Prunus yedoensis var. nudiflora.</title>
        <authorList>
            <person name="Baek S."/>
            <person name="Kim J.-H."/>
            <person name="Choi K."/>
            <person name="Kim G.-B."/>
            <person name="Cho A."/>
            <person name="Jang H."/>
            <person name="Shin C.-H."/>
            <person name="Yu H.-J."/>
            <person name="Mun J.-H."/>
        </authorList>
    </citation>
    <scope>NUCLEOTIDE SEQUENCE [LARGE SCALE GENOMIC DNA]</scope>
    <source>
        <strain evidence="2">cv. Jeju island</strain>
        <tissue evidence="1">Leaf</tissue>
    </source>
</reference>
<dbReference type="Proteomes" id="UP000250321">
    <property type="component" value="Unassembled WGS sequence"/>
</dbReference>
<name>A0A314XSV4_PRUYE</name>
<evidence type="ECO:0000313" key="2">
    <source>
        <dbReference type="Proteomes" id="UP000250321"/>
    </source>
</evidence>
<proteinExistence type="predicted"/>
<organism evidence="1 2">
    <name type="scientific">Prunus yedoensis var. nudiflora</name>
    <dbReference type="NCBI Taxonomy" id="2094558"/>
    <lineage>
        <taxon>Eukaryota</taxon>
        <taxon>Viridiplantae</taxon>
        <taxon>Streptophyta</taxon>
        <taxon>Embryophyta</taxon>
        <taxon>Tracheophyta</taxon>
        <taxon>Spermatophyta</taxon>
        <taxon>Magnoliopsida</taxon>
        <taxon>eudicotyledons</taxon>
        <taxon>Gunneridae</taxon>
        <taxon>Pentapetalae</taxon>
        <taxon>rosids</taxon>
        <taxon>fabids</taxon>
        <taxon>Rosales</taxon>
        <taxon>Rosaceae</taxon>
        <taxon>Amygdaloideae</taxon>
        <taxon>Amygdaleae</taxon>
        <taxon>Prunus</taxon>
    </lineage>
</organism>